<feature type="compositionally biased region" description="Polar residues" evidence="8">
    <location>
        <begin position="500"/>
        <end position="509"/>
    </location>
</feature>
<comment type="similarity">
    <text evidence="2">Belongs to the prenylcysteine oxidase family.</text>
</comment>
<feature type="compositionally biased region" description="Polar residues" evidence="8">
    <location>
        <begin position="538"/>
        <end position="549"/>
    </location>
</feature>
<dbReference type="Proteomes" id="UP000246740">
    <property type="component" value="Unassembled WGS sequence"/>
</dbReference>
<dbReference type="GO" id="GO:0030327">
    <property type="term" value="P:prenylated protein catabolic process"/>
    <property type="evidence" value="ECO:0007669"/>
    <property type="project" value="TreeGrafter"/>
</dbReference>
<evidence type="ECO:0000256" key="2">
    <source>
        <dbReference type="ARBA" id="ARBA00009967"/>
    </source>
</evidence>
<dbReference type="Pfam" id="PF07156">
    <property type="entry name" value="Prenylcys_lyase"/>
    <property type="match status" value="1"/>
</dbReference>
<dbReference type="InParanoid" id="A0A317XJH9"/>
<dbReference type="PANTHER" id="PTHR15944:SF0">
    <property type="entry name" value="PRENYLCYSTEINE LYASE DOMAIN-CONTAINING PROTEIN"/>
    <property type="match status" value="1"/>
</dbReference>
<evidence type="ECO:0000256" key="4">
    <source>
        <dbReference type="ARBA" id="ARBA00022729"/>
    </source>
</evidence>
<comment type="cofactor">
    <cofactor evidence="1">
        <name>FAD</name>
        <dbReference type="ChEBI" id="CHEBI:57692"/>
    </cofactor>
</comment>
<dbReference type="EMBL" id="KZ819198">
    <property type="protein sequence ID" value="PWY98415.1"/>
    <property type="molecule type" value="Genomic_DNA"/>
</dbReference>
<feature type="region of interest" description="Disordered" evidence="8">
    <location>
        <begin position="537"/>
        <end position="556"/>
    </location>
</feature>
<dbReference type="Pfam" id="PF13450">
    <property type="entry name" value="NAD_binding_8"/>
    <property type="match status" value="1"/>
</dbReference>
<dbReference type="Gene3D" id="3.50.50.60">
    <property type="entry name" value="FAD/NAD(P)-binding domain"/>
    <property type="match status" value="1"/>
</dbReference>
<dbReference type="SUPFAM" id="SSF51905">
    <property type="entry name" value="FAD/NAD(P)-binding domain"/>
    <property type="match status" value="1"/>
</dbReference>
<keyword evidence="7" id="KW-0325">Glycoprotein</keyword>
<evidence type="ECO:0000313" key="10">
    <source>
        <dbReference type="EMBL" id="PWY98415.1"/>
    </source>
</evidence>
<feature type="region of interest" description="Disordered" evidence="8">
    <location>
        <begin position="381"/>
        <end position="403"/>
    </location>
</feature>
<accession>A0A317XJH9</accession>
<name>A0A317XJH9_9BASI</name>
<dbReference type="AlphaFoldDB" id="A0A317XJH9"/>
<keyword evidence="5" id="KW-0274">FAD</keyword>
<dbReference type="GO" id="GO:0030328">
    <property type="term" value="P:prenylcysteine catabolic process"/>
    <property type="evidence" value="ECO:0007669"/>
    <property type="project" value="InterPro"/>
</dbReference>
<dbReference type="InterPro" id="IPR010795">
    <property type="entry name" value="Prenylcys_lyase"/>
</dbReference>
<evidence type="ECO:0000259" key="9">
    <source>
        <dbReference type="Pfam" id="PF07156"/>
    </source>
</evidence>
<feature type="region of interest" description="Disordered" evidence="8">
    <location>
        <begin position="494"/>
        <end position="513"/>
    </location>
</feature>
<dbReference type="InterPro" id="IPR036188">
    <property type="entry name" value="FAD/NAD-bd_sf"/>
</dbReference>
<evidence type="ECO:0000256" key="3">
    <source>
        <dbReference type="ARBA" id="ARBA00022630"/>
    </source>
</evidence>
<keyword evidence="4" id="KW-0732">Signal</keyword>
<evidence type="ECO:0000256" key="5">
    <source>
        <dbReference type="ARBA" id="ARBA00022827"/>
    </source>
</evidence>
<gene>
    <name evidence="10" type="ORF">BCV70DRAFT_212782</name>
</gene>
<dbReference type="InterPro" id="IPR017046">
    <property type="entry name" value="Prenylcysteine_Oxase1"/>
</dbReference>
<feature type="domain" description="Prenylcysteine lyase" evidence="9">
    <location>
        <begin position="208"/>
        <end position="644"/>
    </location>
</feature>
<proteinExistence type="inferred from homology"/>
<feature type="compositionally biased region" description="Polar residues" evidence="8">
    <location>
        <begin position="383"/>
        <end position="392"/>
    </location>
</feature>
<protein>
    <recommendedName>
        <fullName evidence="9">Prenylcysteine lyase domain-containing protein</fullName>
    </recommendedName>
</protein>
<keyword evidence="3" id="KW-0285">Flavoprotein</keyword>
<keyword evidence="11" id="KW-1185">Reference proteome</keyword>
<evidence type="ECO:0000256" key="6">
    <source>
        <dbReference type="ARBA" id="ARBA00023002"/>
    </source>
</evidence>
<organism evidence="10 11">
    <name type="scientific">Testicularia cyperi</name>
    <dbReference type="NCBI Taxonomy" id="1882483"/>
    <lineage>
        <taxon>Eukaryota</taxon>
        <taxon>Fungi</taxon>
        <taxon>Dikarya</taxon>
        <taxon>Basidiomycota</taxon>
        <taxon>Ustilaginomycotina</taxon>
        <taxon>Ustilaginomycetes</taxon>
        <taxon>Ustilaginales</taxon>
        <taxon>Anthracoideaceae</taxon>
        <taxon>Testicularia</taxon>
    </lineage>
</organism>
<sequence>MDATLALRPVCCIGLGLRVRSSDHIQSTGFEPWSLGAKESLRVNVQFWQIHETRSTTEFSLHEGISTPPRPYSRQHIFNRLSGDDDGGDRCPQRLRKVAIIGAGPSGTSAAFFLKRAQDHLQRSNSSCPNQEIQVTIYERNNYIGGRTTVVYPHDDDQYEPIELGASIYADVNYNLRRAVKEFQLETGAQNGYAGQMGVWDGQQFLFEGDASSWWTSAKFFLRYGYSAVTAENLVKKQLSFFSGLYDPAFLHASRSTAEKRALGVSQSNFPWHTIEELAQAVNVSSLAATTGLEYFKEHRVSELFIEEMIEAATRVNYAQDSDQIHGFGALVSLAASGATGVKDGNYRIFEEFFRRSGAKMLTGKEGEVTGIVRFDRVRRRSSQPMMSSNHHSAGRSADATEEPQWYIGSKSGEGDVYDAVVIATPWHNAGITLLNTEKRVKSRPFVHLHVTLLATTATGPKPAYFGLGSQDAVPRTILTSDESVRQALRSHAPIHESPGDSNPASHNSADAKPTMLKKPHLDFFSLNYLRPLRSRAADSNVSTDGSNQDDSRSKEHVVKIFSNEAVSDELLDRLFGSETITWLRRHEWDSYPLLEPTTHFPNIQVDENLYYSNAMESLVSTMETSTVSARNTVALLLKKWYGDAFVNGQDCKFNDANKTRDPMKNPNWAGWGCDSG</sequence>
<reference evidence="10 11" key="1">
    <citation type="journal article" date="2018" name="Mol. Biol. Evol.">
        <title>Broad Genomic Sampling Reveals a Smut Pathogenic Ancestry of the Fungal Clade Ustilaginomycotina.</title>
        <authorList>
            <person name="Kijpornyongpan T."/>
            <person name="Mondo S.J."/>
            <person name="Barry K."/>
            <person name="Sandor L."/>
            <person name="Lee J."/>
            <person name="Lipzen A."/>
            <person name="Pangilinan J."/>
            <person name="LaButti K."/>
            <person name="Hainaut M."/>
            <person name="Henrissat B."/>
            <person name="Grigoriev I.V."/>
            <person name="Spatafora J.W."/>
            <person name="Aime M.C."/>
        </authorList>
    </citation>
    <scope>NUCLEOTIDE SEQUENCE [LARGE SCALE GENOMIC DNA]</scope>
    <source>
        <strain evidence="10 11">MCA 3645</strain>
    </source>
</reference>
<evidence type="ECO:0000256" key="8">
    <source>
        <dbReference type="SAM" id="MobiDB-lite"/>
    </source>
</evidence>
<dbReference type="OrthoDB" id="437369at2759"/>
<evidence type="ECO:0000256" key="7">
    <source>
        <dbReference type="ARBA" id="ARBA00023180"/>
    </source>
</evidence>
<evidence type="ECO:0000256" key="1">
    <source>
        <dbReference type="ARBA" id="ARBA00001974"/>
    </source>
</evidence>
<dbReference type="STRING" id="1882483.A0A317XJH9"/>
<keyword evidence="6" id="KW-0560">Oxidoreductase</keyword>
<dbReference type="PANTHER" id="PTHR15944">
    <property type="entry name" value="FARNESYLCYSTEINE LYASE"/>
    <property type="match status" value="1"/>
</dbReference>
<evidence type="ECO:0000313" key="11">
    <source>
        <dbReference type="Proteomes" id="UP000246740"/>
    </source>
</evidence>
<dbReference type="GO" id="GO:0001735">
    <property type="term" value="F:prenylcysteine oxidase activity"/>
    <property type="evidence" value="ECO:0007669"/>
    <property type="project" value="InterPro"/>
</dbReference>